<dbReference type="RefSeq" id="WP_135266502.1">
    <property type="nucleotide sequence ID" value="NZ_CP038436.1"/>
</dbReference>
<dbReference type="Pfam" id="PF09922">
    <property type="entry name" value="LiaF-like_C"/>
    <property type="match status" value="1"/>
</dbReference>
<evidence type="ECO:0000259" key="2">
    <source>
        <dbReference type="Pfam" id="PF09922"/>
    </source>
</evidence>
<dbReference type="AlphaFoldDB" id="A0A4P7IBU6"/>
<sequence>MGEIENRPTGPAQMRISDADRQKVAEVLRDAAGEGRIDLDELDERLEATWAAKTYADLVPITVDLQVAGHSPVPAAQAPVGPVTGHASSIAIMGDCKRRGVWQVPESHSAFSLMGSVTLDLREAVMTSHHTLINASAVMGDVKIIVPAHFHVVVDGTPIMGDYGQGKDKAPAQVSPDSPTVRVRGVALMGSVQVQRQPPRGTPKKFLGSY</sequence>
<dbReference type="OrthoDB" id="4772576at2"/>
<organism evidence="3 4">
    <name type="scientific">Nocardioides seonyuensis</name>
    <dbReference type="NCBI Taxonomy" id="2518371"/>
    <lineage>
        <taxon>Bacteria</taxon>
        <taxon>Bacillati</taxon>
        <taxon>Actinomycetota</taxon>
        <taxon>Actinomycetes</taxon>
        <taxon>Propionibacteriales</taxon>
        <taxon>Nocardioidaceae</taxon>
        <taxon>Nocardioides</taxon>
    </lineage>
</organism>
<evidence type="ECO:0000313" key="3">
    <source>
        <dbReference type="EMBL" id="QBX54529.1"/>
    </source>
</evidence>
<dbReference type="PANTHER" id="PTHR40763">
    <property type="entry name" value="MEMBRANE PROTEIN-RELATED"/>
    <property type="match status" value="1"/>
</dbReference>
<proteinExistence type="predicted"/>
<gene>
    <name evidence="3" type="ORF">EXE58_02950</name>
</gene>
<reference evidence="3 4" key="1">
    <citation type="submission" date="2019-03" db="EMBL/GenBank/DDBJ databases">
        <title>Three New Species of Nocardioides, Nocardioides euryhalodurans sp. nov., Nocardioides seonyuensis sp. nov. and Nocardioides eburneoflavus sp. nov. Iolated from Soil.</title>
        <authorList>
            <person name="Roh S.G."/>
            <person name="Lee C."/>
            <person name="Kim M.-K."/>
            <person name="Kim S.B."/>
        </authorList>
    </citation>
    <scope>NUCLEOTIDE SEQUENCE [LARGE SCALE GENOMIC DNA]</scope>
    <source>
        <strain evidence="3 4">MMS17-SY207-3</strain>
    </source>
</reference>
<name>A0A4P7IBU6_9ACTN</name>
<dbReference type="InterPro" id="IPR012551">
    <property type="entry name" value="DUF1707_SHOCT-like"/>
</dbReference>
<protein>
    <submittedName>
        <fullName evidence="3">DUF1707 and DUF2154 domain-containing protein</fullName>
    </submittedName>
</protein>
<accession>A0A4P7IBU6</accession>
<dbReference type="PANTHER" id="PTHR40763:SF4">
    <property type="entry name" value="DUF1707 DOMAIN-CONTAINING PROTEIN"/>
    <property type="match status" value="1"/>
</dbReference>
<feature type="domain" description="DUF1707" evidence="1">
    <location>
        <begin position="14"/>
        <end position="66"/>
    </location>
</feature>
<evidence type="ECO:0000259" key="1">
    <source>
        <dbReference type="Pfam" id="PF08044"/>
    </source>
</evidence>
<dbReference type="EMBL" id="CP038436">
    <property type="protein sequence ID" value="QBX54529.1"/>
    <property type="molecule type" value="Genomic_DNA"/>
</dbReference>
<keyword evidence="4" id="KW-1185">Reference proteome</keyword>
<feature type="domain" description="Cell wall-active antibiotics response LiaF-like C-terminal" evidence="2">
    <location>
        <begin position="99"/>
        <end position="164"/>
    </location>
</feature>
<dbReference type="InterPro" id="IPR024425">
    <property type="entry name" value="LiaF-like_C"/>
</dbReference>
<dbReference type="Pfam" id="PF08044">
    <property type="entry name" value="DUF1707"/>
    <property type="match status" value="1"/>
</dbReference>
<dbReference type="Proteomes" id="UP000294853">
    <property type="component" value="Chromosome"/>
</dbReference>
<dbReference type="KEGG" id="nsn:EXE58_02950"/>
<evidence type="ECO:0000313" key="4">
    <source>
        <dbReference type="Proteomes" id="UP000294853"/>
    </source>
</evidence>